<comment type="caution">
    <text evidence="1">The sequence shown here is derived from an EMBL/GenBank/DDBJ whole genome shotgun (WGS) entry which is preliminary data.</text>
</comment>
<protein>
    <submittedName>
        <fullName evidence="1">Uncharacterized protein</fullName>
    </submittedName>
</protein>
<sequence>MPAILPPPSSPRSVVGSSRGPWDGAWALQFRHREANGWWYTCAPTVGGLVGAWFPPPPPTEKPRRGTGEFTCRPAGSLVRRVRWGSADGGGRWAGRWCRCCPGFVPESPSAEIAVGPGGGECRGDLAPTLPGSGDLLNSYSFSLGTPECPS</sequence>
<evidence type="ECO:0000313" key="2">
    <source>
        <dbReference type="Proteomes" id="UP000664940"/>
    </source>
</evidence>
<name>A0A834EF12_9CHIR</name>
<dbReference type="AlphaFoldDB" id="A0A834EF12"/>
<evidence type="ECO:0000313" key="1">
    <source>
        <dbReference type="EMBL" id="KAF6114731.1"/>
    </source>
</evidence>
<reference evidence="1 2" key="1">
    <citation type="journal article" date="2020" name="Nature">
        <title>Six reference-quality genomes reveal evolution of bat adaptations.</title>
        <authorList>
            <person name="Jebb D."/>
            <person name="Huang Z."/>
            <person name="Pippel M."/>
            <person name="Hughes G.M."/>
            <person name="Lavrichenko K."/>
            <person name="Devanna P."/>
            <person name="Winkler S."/>
            <person name="Jermiin L.S."/>
            <person name="Skirmuntt E.C."/>
            <person name="Katzourakis A."/>
            <person name="Burkitt-Gray L."/>
            <person name="Ray D.A."/>
            <person name="Sullivan K.A.M."/>
            <person name="Roscito J.G."/>
            <person name="Kirilenko B.M."/>
            <person name="Davalos L.M."/>
            <person name="Corthals A.P."/>
            <person name="Power M.L."/>
            <person name="Jones G."/>
            <person name="Ransome R.D."/>
            <person name="Dechmann D.K.N."/>
            <person name="Locatelli A.G."/>
            <person name="Puechmaille S.J."/>
            <person name="Fedrigo O."/>
            <person name="Jarvis E.D."/>
            <person name="Hiller M."/>
            <person name="Vernes S.C."/>
            <person name="Myers E.W."/>
            <person name="Teeling E.C."/>
        </authorList>
    </citation>
    <scope>NUCLEOTIDE SEQUENCE [LARGE SCALE GENOMIC DNA]</scope>
    <source>
        <strain evidence="1">Bat1K_MPI-CBG_1</strain>
    </source>
</reference>
<dbReference type="EMBL" id="JABVXQ010000004">
    <property type="protein sequence ID" value="KAF6114731.1"/>
    <property type="molecule type" value="Genomic_DNA"/>
</dbReference>
<proteinExistence type="predicted"/>
<organism evidence="1 2">
    <name type="scientific">Phyllostomus discolor</name>
    <name type="common">pale spear-nosed bat</name>
    <dbReference type="NCBI Taxonomy" id="89673"/>
    <lineage>
        <taxon>Eukaryota</taxon>
        <taxon>Metazoa</taxon>
        <taxon>Chordata</taxon>
        <taxon>Craniata</taxon>
        <taxon>Vertebrata</taxon>
        <taxon>Euteleostomi</taxon>
        <taxon>Mammalia</taxon>
        <taxon>Eutheria</taxon>
        <taxon>Laurasiatheria</taxon>
        <taxon>Chiroptera</taxon>
        <taxon>Yangochiroptera</taxon>
        <taxon>Phyllostomidae</taxon>
        <taxon>Phyllostominae</taxon>
        <taxon>Phyllostomus</taxon>
    </lineage>
</organism>
<gene>
    <name evidence="1" type="ORF">HJG60_010665</name>
</gene>
<accession>A0A834EF12</accession>
<dbReference type="Proteomes" id="UP000664940">
    <property type="component" value="Unassembled WGS sequence"/>
</dbReference>